<name>G5A749_PHYSP</name>
<evidence type="ECO:0000256" key="1">
    <source>
        <dbReference type="SAM" id="MobiDB-lite"/>
    </source>
</evidence>
<evidence type="ECO:0000313" key="3">
    <source>
        <dbReference type="EMBL" id="EGZ09154.1"/>
    </source>
</evidence>
<evidence type="ECO:0000313" key="4">
    <source>
        <dbReference type="Proteomes" id="UP000002640"/>
    </source>
</evidence>
<organism evidence="3 4">
    <name type="scientific">Phytophthora sojae (strain P6497)</name>
    <name type="common">Soybean stem and root rot agent</name>
    <name type="synonym">Phytophthora megasperma f. sp. glycines</name>
    <dbReference type="NCBI Taxonomy" id="1094619"/>
    <lineage>
        <taxon>Eukaryota</taxon>
        <taxon>Sar</taxon>
        <taxon>Stramenopiles</taxon>
        <taxon>Oomycota</taxon>
        <taxon>Peronosporomycetes</taxon>
        <taxon>Peronosporales</taxon>
        <taxon>Peronosporaceae</taxon>
        <taxon>Phytophthora</taxon>
    </lineage>
</organism>
<dbReference type="GeneID" id="20660737"/>
<evidence type="ECO:0000256" key="2">
    <source>
        <dbReference type="SAM" id="Phobius"/>
    </source>
</evidence>
<dbReference type="AlphaFoldDB" id="G5A749"/>
<keyword evidence="2" id="KW-0812">Transmembrane</keyword>
<feature type="non-terminal residue" evidence="3">
    <location>
        <position position="1"/>
    </location>
</feature>
<keyword evidence="4" id="KW-1185">Reference proteome</keyword>
<dbReference type="SMR" id="G5A749"/>
<dbReference type="KEGG" id="psoj:PHYSODRAFT_524131"/>
<dbReference type="Proteomes" id="UP000002640">
    <property type="component" value="Unassembled WGS sequence"/>
</dbReference>
<protein>
    <submittedName>
        <fullName evidence="3">Uncharacterized protein</fullName>
    </submittedName>
</protein>
<feature type="transmembrane region" description="Helical" evidence="2">
    <location>
        <begin position="93"/>
        <end position="115"/>
    </location>
</feature>
<gene>
    <name evidence="3" type="ORF">PHYSODRAFT_524131</name>
</gene>
<dbReference type="EMBL" id="JH159160">
    <property type="protein sequence ID" value="EGZ09154.1"/>
    <property type="molecule type" value="Genomic_DNA"/>
</dbReference>
<dbReference type="InParanoid" id="G5A749"/>
<dbReference type="RefSeq" id="XP_009535787.1">
    <property type="nucleotide sequence ID" value="XM_009537492.1"/>
</dbReference>
<feature type="region of interest" description="Disordered" evidence="1">
    <location>
        <begin position="1"/>
        <end position="28"/>
    </location>
</feature>
<keyword evidence="2" id="KW-0472">Membrane</keyword>
<keyword evidence="2" id="KW-1133">Transmembrane helix</keyword>
<accession>G5A749</accession>
<sequence length="120" mass="12944">SIERESDDTSQRKLRGGAATEDDLDEEERPIDIKAGFSKLQNIFKKNPAMTKSLQKLEGTGTTVITKDAAAVRSYIAKNPDKVRRLSPGGKKLLISAILSSAFIVVAVILAATVFRGKLG</sequence>
<feature type="compositionally biased region" description="Basic and acidic residues" evidence="1">
    <location>
        <begin position="1"/>
        <end position="11"/>
    </location>
</feature>
<proteinExistence type="predicted"/>
<reference evidence="3 4" key="1">
    <citation type="journal article" date="2006" name="Science">
        <title>Phytophthora genome sequences uncover evolutionary origins and mechanisms of pathogenesis.</title>
        <authorList>
            <person name="Tyler B.M."/>
            <person name="Tripathy S."/>
            <person name="Zhang X."/>
            <person name="Dehal P."/>
            <person name="Jiang R.H."/>
            <person name="Aerts A."/>
            <person name="Arredondo F.D."/>
            <person name="Baxter L."/>
            <person name="Bensasson D."/>
            <person name="Beynon J.L."/>
            <person name="Chapman J."/>
            <person name="Damasceno C.M."/>
            <person name="Dorrance A.E."/>
            <person name="Dou D."/>
            <person name="Dickerman A.W."/>
            <person name="Dubchak I.L."/>
            <person name="Garbelotto M."/>
            <person name="Gijzen M."/>
            <person name="Gordon S.G."/>
            <person name="Govers F."/>
            <person name="Grunwald N.J."/>
            <person name="Huang W."/>
            <person name="Ivors K.L."/>
            <person name="Jones R.W."/>
            <person name="Kamoun S."/>
            <person name="Krampis K."/>
            <person name="Lamour K.H."/>
            <person name="Lee M.K."/>
            <person name="McDonald W.H."/>
            <person name="Medina M."/>
            <person name="Meijer H.J."/>
            <person name="Nordberg E.K."/>
            <person name="Maclean D.J."/>
            <person name="Ospina-Giraldo M.D."/>
            <person name="Morris P.F."/>
            <person name="Phuntumart V."/>
            <person name="Putnam N.H."/>
            <person name="Rash S."/>
            <person name="Rose J.K."/>
            <person name="Sakihama Y."/>
            <person name="Salamov A.A."/>
            <person name="Savidor A."/>
            <person name="Scheuring C.F."/>
            <person name="Smith B.M."/>
            <person name="Sobral B.W."/>
            <person name="Terry A."/>
            <person name="Torto-Alalibo T.A."/>
            <person name="Win J."/>
            <person name="Xu Z."/>
            <person name="Zhang H."/>
            <person name="Grigoriev I.V."/>
            <person name="Rokhsar D.S."/>
            <person name="Boore J.L."/>
        </authorList>
    </citation>
    <scope>NUCLEOTIDE SEQUENCE [LARGE SCALE GENOMIC DNA]</scope>
    <source>
        <strain evidence="3 4">P6497</strain>
    </source>
</reference>